<evidence type="ECO:0000256" key="3">
    <source>
        <dbReference type="PIRSR" id="PIRSR606225-1"/>
    </source>
</evidence>
<protein>
    <recommendedName>
        <fullName evidence="4">Pseudouridine synthase</fullName>
        <ecNumber evidence="4">5.4.99.-</ecNumber>
    </recommendedName>
</protein>
<dbReference type="CDD" id="cd02869">
    <property type="entry name" value="PseudoU_synth_RluA_like"/>
    <property type="match status" value="1"/>
</dbReference>
<name>A0A0G1VRM2_9BACT</name>
<organism evidence="6 7">
    <name type="scientific">Candidatus Gottesmanbacteria bacterium GW2011_GWA1_47_8</name>
    <dbReference type="NCBI Taxonomy" id="1618438"/>
    <lineage>
        <taxon>Bacteria</taxon>
        <taxon>Candidatus Gottesmaniibacteriota</taxon>
    </lineage>
</organism>
<dbReference type="GO" id="GO:0140098">
    <property type="term" value="F:catalytic activity, acting on RNA"/>
    <property type="evidence" value="ECO:0007669"/>
    <property type="project" value="UniProtKB-ARBA"/>
</dbReference>
<dbReference type="InterPro" id="IPR020103">
    <property type="entry name" value="PsdUridine_synth_cat_dom_sf"/>
</dbReference>
<dbReference type="GO" id="GO:0003723">
    <property type="term" value="F:RNA binding"/>
    <property type="evidence" value="ECO:0007669"/>
    <property type="project" value="InterPro"/>
</dbReference>
<evidence type="ECO:0000256" key="2">
    <source>
        <dbReference type="ARBA" id="ARBA00023235"/>
    </source>
</evidence>
<evidence type="ECO:0000256" key="1">
    <source>
        <dbReference type="ARBA" id="ARBA00010876"/>
    </source>
</evidence>
<dbReference type="PROSITE" id="PS01129">
    <property type="entry name" value="PSI_RLU"/>
    <property type="match status" value="1"/>
</dbReference>
<dbReference type="PANTHER" id="PTHR21600:SF44">
    <property type="entry name" value="RIBOSOMAL LARGE SUBUNIT PSEUDOURIDINE SYNTHASE D"/>
    <property type="match status" value="1"/>
</dbReference>
<dbReference type="GO" id="GO:0009982">
    <property type="term" value="F:pseudouridine synthase activity"/>
    <property type="evidence" value="ECO:0007669"/>
    <property type="project" value="InterPro"/>
</dbReference>
<dbReference type="InterPro" id="IPR006145">
    <property type="entry name" value="PsdUridine_synth_RsuA/RluA"/>
</dbReference>
<evidence type="ECO:0000256" key="4">
    <source>
        <dbReference type="RuleBase" id="RU362028"/>
    </source>
</evidence>
<feature type="active site" evidence="3">
    <location>
        <position position="56"/>
    </location>
</feature>
<accession>A0A0G1VRM2</accession>
<dbReference type="NCBIfam" id="TIGR00005">
    <property type="entry name" value="rluA_subfam"/>
    <property type="match status" value="1"/>
</dbReference>
<dbReference type="Proteomes" id="UP000034212">
    <property type="component" value="Unassembled WGS sequence"/>
</dbReference>
<evidence type="ECO:0000313" key="7">
    <source>
        <dbReference type="Proteomes" id="UP000034212"/>
    </source>
</evidence>
<comment type="function">
    <text evidence="4">Responsible for synthesis of pseudouridine from uracil.</text>
</comment>
<comment type="caution">
    <text evidence="6">The sequence shown here is derived from an EMBL/GenBank/DDBJ whole genome shotgun (WGS) entry which is preliminary data.</text>
</comment>
<comment type="catalytic activity">
    <reaction evidence="4">
        <text>a uridine in RNA = a pseudouridine in RNA</text>
        <dbReference type="Rhea" id="RHEA:48348"/>
        <dbReference type="Rhea" id="RHEA-COMP:12068"/>
        <dbReference type="Rhea" id="RHEA-COMP:12069"/>
        <dbReference type="ChEBI" id="CHEBI:65314"/>
        <dbReference type="ChEBI" id="CHEBI:65315"/>
    </reaction>
</comment>
<feature type="domain" description="Pseudouridine synthase RsuA/RluA-like" evidence="5">
    <location>
        <begin position="8"/>
        <end position="177"/>
    </location>
</feature>
<dbReference type="InterPro" id="IPR006225">
    <property type="entry name" value="PsdUridine_synth_RluC/D"/>
</dbReference>
<proteinExistence type="inferred from homology"/>
<dbReference type="InterPro" id="IPR050188">
    <property type="entry name" value="RluA_PseudoU_synthase"/>
</dbReference>
<dbReference type="Gene3D" id="3.30.2350.10">
    <property type="entry name" value="Pseudouridine synthase"/>
    <property type="match status" value="1"/>
</dbReference>
<dbReference type="EC" id="5.4.99.-" evidence="4"/>
<dbReference type="AlphaFoldDB" id="A0A0G1VRM2"/>
<evidence type="ECO:0000259" key="5">
    <source>
        <dbReference type="Pfam" id="PF00849"/>
    </source>
</evidence>
<dbReference type="GO" id="GO:0000455">
    <property type="term" value="P:enzyme-directed rRNA pseudouridine synthesis"/>
    <property type="evidence" value="ECO:0007669"/>
    <property type="project" value="TreeGrafter"/>
</dbReference>
<reference evidence="6 7" key="1">
    <citation type="journal article" date="2015" name="Nature">
        <title>rRNA introns, odd ribosomes, and small enigmatic genomes across a large radiation of phyla.</title>
        <authorList>
            <person name="Brown C.T."/>
            <person name="Hug L.A."/>
            <person name="Thomas B.C."/>
            <person name="Sharon I."/>
            <person name="Castelle C.J."/>
            <person name="Singh A."/>
            <person name="Wilkins M.J."/>
            <person name="Williams K.H."/>
            <person name="Banfield J.F."/>
        </authorList>
    </citation>
    <scope>NUCLEOTIDE SEQUENCE [LARGE SCALE GENOMIC DNA]</scope>
</reference>
<evidence type="ECO:0000313" key="6">
    <source>
        <dbReference type="EMBL" id="KKU80838.1"/>
    </source>
</evidence>
<dbReference type="SUPFAM" id="SSF55120">
    <property type="entry name" value="Pseudouridine synthase"/>
    <property type="match status" value="1"/>
</dbReference>
<dbReference type="Pfam" id="PF00849">
    <property type="entry name" value="PseudoU_synth_2"/>
    <property type="match status" value="1"/>
</dbReference>
<dbReference type="EMBL" id="LCOQ01000008">
    <property type="protein sequence ID" value="KKU80838.1"/>
    <property type="molecule type" value="Genomic_DNA"/>
</dbReference>
<gene>
    <name evidence="6" type="ORF">UY08_C0008G0005</name>
</gene>
<sequence>MLYEDEFLLAIDKPSGMVVNRGFGAGETLQDWVDSNFDFPLAHDGELRNGIVHRLDKETSGVILVAKTSEALEELQRQFKEREVEKVYLGLVHGKFEPGEGVIEAPIGRLSQNRKRFGVVEKGRGATTEYRVLSVYRSAFIEEDRSKRRTTNDELFSLLEFYPKTGRTHQIRVHAKHMGHPIVADPIYAGRKTNRRDRKWCPRLFLHAAKLKFMHPVSRGRVVVEAELPEDLGAVLKSLK</sequence>
<comment type="similarity">
    <text evidence="1 4">Belongs to the pseudouridine synthase RluA family.</text>
</comment>
<keyword evidence="2 4" id="KW-0413">Isomerase</keyword>
<dbReference type="InterPro" id="IPR006224">
    <property type="entry name" value="PsdUridine_synth_RluA-like_CS"/>
</dbReference>
<dbReference type="PANTHER" id="PTHR21600">
    <property type="entry name" value="MITOCHONDRIAL RNA PSEUDOURIDINE SYNTHASE"/>
    <property type="match status" value="1"/>
</dbReference>